<dbReference type="Pfam" id="PF00102">
    <property type="entry name" value="Y_phosphatase"/>
    <property type="match status" value="2"/>
</dbReference>
<dbReference type="SMART" id="SM00194">
    <property type="entry name" value="PTPc"/>
    <property type="match status" value="1"/>
</dbReference>
<feature type="compositionally biased region" description="Acidic residues" evidence="2">
    <location>
        <begin position="783"/>
        <end position="793"/>
    </location>
</feature>
<accession>A0ABQ8VS44</accession>
<reference evidence="5" key="1">
    <citation type="submission" date="2022-08" db="EMBL/GenBank/DDBJ databases">
        <title>A Global Phylogenomic Analysis of the Shiitake Genus Lentinula.</title>
        <authorList>
            <consortium name="DOE Joint Genome Institute"/>
            <person name="Sierra-Patev S."/>
            <person name="Min B."/>
            <person name="Naranjo-Ortiz M."/>
            <person name="Looney B."/>
            <person name="Konkel Z."/>
            <person name="Slot J.C."/>
            <person name="Sakamoto Y."/>
            <person name="Steenwyk J.L."/>
            <person name="Rokas A."/>
            <person name="Carro J."/>
            <person name="Camarero S."/>
            <person name="Ferreira P."/>
            <person name="Molpeceres G."/>
            <person name="Ruiz-Duenas F.J."/>
            <person name="Serrano A."/>
            <person name="Henrissat B."/>
            <person name="Drula E."/>
            <person name="Hughes K.W."/>
            <person name="Mata J.L."/>
            <person name="Ishikawa N.K."/>
            <person name="Vargas-Isla R."/>
            <person name="Ushijima S."/>
            <person name="Smith C.A."/>
            <person name="Ahrendt S."/>
            <person name="Andreopoulos W."/>
            <person name="He G."/>
            <person name="Labutti K."/>
            <person name="Lipzen A."/>
            <person name="Ng V."/>
            <person name="Riley R."/>
            <person name="Sandor L."/>
            <person name="Barry K."/>
            <person name="Martinez A.T."/>
            <person name="Xiao Y."/>
            <person name="Gibbons J.G."/>
            <person name="Terashima K."/>
            <person name="Grigoriev I.V."/>
            <person name="Hibbett D.S."/>
        </authorList>
    </citation>
    <scope>NUCLEOTIDE SEQUENCE</scope>
    <source>
        <strain evidence="5">RHP3577 ss4</strain>
    </source>
</reference>
<evidence type="ECO:0000313" key="6">
    <source>
        <dbReference type="Proteomes" id="UP001150217"/>
    </source>
</evidence>
<dbReference type="PROSITE" id="PS50055">
    <property type="entry name" value="TYR_PHOSPHATASE_PTP"/>
    <property type="match status" value="1"/>
</dbReference>
<dbReference type="InterPro" id="IPR029021">
    <property type="entry name" value="Prot-tyrosine_phosphatase-like"/>
</dbReference>
<dbReference type="PROSITE" id="PS50056">
    <property type="entry name" value="TYR_PHOSPHATASE_2"/>
    <property type="match status" value="1"/>
</dbReference>
<feature type="region of interest" description="Disordered" evidence="2">
    <location>
        <begin position="888"/>
        <end position="946"/>
    </location>
</feature>
<comment type="similarity">
    <text evidence="1">Belongs to the protein-tyrosine phosphatase family. Non-receptor class subfamily.</text>
</comment>
<evidence type="ECO:0000256" key="1">
    <source>
        <dbReference type="ARBA" id="ARBA00009649"/>
    </source>
</evidence>
<dbReference type="SUPFAM" id="SSF52799">
    <property type="entry name" value="(Phosphotyrosine protein) phosphatases II"/>
    <property type="match status" value="1"/>
</dbReference>
<dbReference type="InterPro" id="IPR000387">
    <property type="entry name" value="Tyr_Pase_dom"/>
</dbReference>
<dbReference type="EMBL" id="JANVFT010000012">
    <property type="protein sequence ID" value="KAJ4499190.1"/>
    <property type="molecule type" value="Genomic_DNA"/>
</dbReference>
<evidence type="ECO:0000256" key="2">
    <source>
        <dbReference type="SAM" id="MobiDB-lite"/>
    </source>
</evidence>
<sequence>MVSNSIIQLIKSEDREPSTTIRNTIRHLINKVTSLEQASSILDECASAATNYHYTLSNLIQWKSTSDDNGQSLLFQKVLQTDVNDEVSLSILSLIMIYAVSEKRDVLPIADIRRACMIKDDQPLFEFVRNTELYRKFAKDRDAIYLGSTGLQDTVEVQPRTPNSLRVSSSNRHQAAFTAILTIPMFQMRMRGLNEVKLEFIAQDLIPSVAKGRMWCLTFRKAIHDPQSSKKKKSFSLWRRTRMNTESAADNWQIGLSLTDQSESTPVQATITFLPSTWSTVATALRGGLKDSQLKNKDEVEIELSTKPGERLVSEPDSARIESRVKAVKGQTQGIYASLDSGILSSSGSIFIEEDGSLIVILEAILAMTVQPSKQKSVKKVQKMDEPLVDDDIASCLIWNGHLQTAVSRAFVIWRNQTFFGRSSKDFLTGEDKEQQTVCMRQLSLLRPHLHTTATRYCAWVSMPLKAKAKSSLSNYDLEDLLPRWLQTAYTTSHIQSALTTLDEREDARVHLRAESIESVRSKDANQHLSVDAVQPGGAGKIKAKSKAAAEAISNHLHSSDSTFDSSESINFYSIASGTLPVNRQRNRYMDVLPYDRTRVKIKVPHFDNPGSAHDHLSGDDESEGLYLNANWVQEKYGKKWWIASQAPLRNTAYTFLSLLLEDMYPPSLSHSATSTSNPSVPAPKSHINESHHSRPRTVVQLTQNVESGRRKAHPYFPDVVGQTMIIVPDITDYPSSSPTSTSASQLSSSKLKVTLVAQEEIREACCVKSIIEVRPFLDAVVDDEDSDKDSDDLPLRPRSSSSSVPPIPSSSIADSDSDSDHYGDSYDSSTSSSVHRKPKSTRSKTYPAIRFTHLLFVAWPDHSVPSPSDRAALFEFVRLVDRVNRQMPFDDSDSGSSQTTHIRPGETSSKDAKDKMKIISKDSKTVSHDQTGGSTEEKDVDLDPPIIVGCSAGIGRTGSFIAMNSLLRHAGFLPPPGDPQHPSSSPSSPLPSPHLRPPPTQSSQATSLPTTSSQSSTAPTSTTTPPLDASTASYNSHIPVVGPLGPLPTSLSADLVSQEIDSLREQRAGMVQRPEQAVLVYEMMVGAYVERGELKR</sequence>
<evidence type="ECO:0000259" key="3">
    <source>
        <dbReference type="PROSITE" id="PS50055"/>
    </source>
</evidence>
<gene>
    <name evidence="5" type="ORF">C8R41DRAFT_864329</name>
</gene>
<feature type="domain" description="Tyrosine specific protein phosphatases" evidence="4">
    <location>
        <begin position="914"/>
        <end position="967"/>
    </location>
</feature>
<evidence type="ECO:0008006" key="7">
    <source>
        <dbReference type="Google" id="ProtNLM"/>
    </source>
</evidence>
<evidence type="ECO:0000259" key="4">
    <source>
        <dbReference type="PROSITE" id="PS50056"/>
    </source>
</evidence>
<dbReference type="SMART" id="SM00404">
    <property type="entry name" value="PTPc_motif"/>
    <property type="match status" value="1"/>
</dbReference>
<organism evidence="5 6">
    <name type="scientific">Lentinula lateritia</name>
    <dbReference type="NCBI Taxonomy" id="40482"/>
    <lineage>
        <taxon>Eukaryota</taxon>
        <taxon>Fungi</taxon>
        <taxon>Dikarya</taxon>
        <taxon>Basidiomycota</taxon>
        <taxon>Agaricomycotina</taxon>
        <taxon>Agaricomycetes</taxon>
        <taxon>Agaricomycetidae</taxon>
        <taxon>Agaricales</taxon>
        <taxon>Marasmiineae</taxon>
        <taxon>Omphalotaceae</taxon>
        <taxon>Lentinula</taxon>
    </lineage>
</organism>
<dbReference type="InterPro" id="IPR003595">
    <property type="entry name" value="Tyr_Pase_cat"/>
</dbReference>
<dbReference type="PRINTS" id="PR00700">
    <property type="entry name" value="PRTYPHPHTASE"/>
</dbReference>
<protein>
    <recommendedName>
        <fullName evidence="7">Phosphatases II</fullName>
    </recommendedName>
</protein>
<dbReference type="Gene3D" id="3.90.190.10">
    <property type="entry name" value="Protein tyrosine phosphatase superfamily"/>
    <property type="match status" value="1"/>
</dbReference>
<feature type="region of interest" description="Disordered" evidence="2">
    <location>
        <begin position="783"/>
        <end position="843"/>
    </location>
</feature>
<feature type="compositionally biased region" description="Polar residues" evidence="2">
    <location>
        <begin position="669"/>
        <end position="680"/>
    </location>
</feature>
<feature type="region of interest" description="Disordered" evidence="2">
    <location>
        <begin position="972"/>
        <end position="1032"/>
    </location>
</feature>
<dbReference type="Proteomes" id="UP001150217">
    <property type="component" value="Unassembled WGS sequence"/>
</dbReference>
<dbReference type="InterPro" id="IPR000242">
    <property type="entry name" value="PTP_cat"/>
</dbReference>
<name>A0ABQ8VS44_9AGAR</name>
<proteinExistence type="inferred from homology"/>
<feature type="compositionally biased region" description="Basic and acidic residues" evidence="2">
    <location>
        <begin position="909"/>
        <end position="928"/>
    </location>
</feature>
<dbReference type="PANTHER" id="PTHR19134:SF449">
    <property type="entry name" value="TYROSINE-PROTEIN PHOSPHATASE 1"/>
    <property type="match status" value="1"/>
</dbReference>
<feature type="compositionally biased region" description="Low complexity" evidence="2">
    <location>
        <begin position="1002"/>
        <end position="1032"/>
    </location>
</feature>
<feature type="compositionally biased region" description="Low complexity" evidence="2">
    <location>
        <begin position="797"/>
        <end position="815"/>
    </location>
</feature>
<comment type="caution">
    <text evidence="5">The sequence shown here is derived from an EMBL/GenBank/DDBJ whole genome shotgun (WGS) entry which is preliminary data.</text>
</comment>
<feature type="compositionally biased region" description="Pro residues" evidence="2">
    <location>
        <begin position="989"/>
        <end position="1001"/>
    </location>
</feature>
<feature type="domain" description="Tyrosine-protein phosphatase" evidence="3">
    <location>
        <begin position="577"/>
        <end position="1088"/>
    </location>
</feature>
<evidence type="ECO:0000313" key="5">
    <source>
        <dbReference type="EMBL" id="KAJ4499190.1"/>
    </source>
</evidence>
<dbReference type="PANTHER" id="PTHR19134">
    <property type="entry name" value="RECEPTOR-TYPE TYROSINE-PROTEIN PHOSPHATASE"/>
    <property type="match status" value="1"/>
</dbReference>
<keyword evidence="6" id="KW-1185">Reference proteome</keyword>
<feature type="region of interest" description="Disordered" evidence="2">
    <location>
        <begin position="669"/>
        <end position="698"/>
    </location>
</feature>
<dbReference type="InterPro" id="IPR050348">
    <property type="entry name" value="Protein-Tyr_Phosphatase"/>
</dbReference>